<feature type="compositionally biased region" description="Low complexity" evidence="1">
    <location>
        <begin position="360"/>
        <end position="369"/>
    </location>
</feature>
<feature type="region of interest" description="Disordered" evidence="1">
    <location>
        <begin position="1073"/>
        <end position="1098"/>
    </location>
</feature>
<dbReference type="PANTHER" id="PTHR21113">
    <property type="entry name" value="AGAP001705-PA"/>
    <property type="match status" value="1"/>
</dbReference>
<feature type="region of interest" description="Disordered" evidence="1">
    <location>
        <begin position="602"/>
        <end position="634"/>
    </location>
</feature>
<feature type="chain" id="PRO_5044795852" evidence="2">
    <location>
        <begin position="35"/>
        <end position="1399"/>
    </location>
</feature>
<proteinExistence type="predicted"/>
<accession>A0ABD3NDM9</accession>
<keyword evidence="2" id="KW-0732">Signal</keyword>
<evidence type="ECO:0000256" key="2">
    <source>
        <dbReference type="SAM" id="SignalP"/>
    </source>
</evidence>
<comment type="caution">
    <text evidence="3">The sequence shown here is derived from an EMBL/GenBank/DDBJ whole genome shotgun (WGS) entry which is preliminary data.</text>
</comment>
<feature type="compositionally biased region" description="Polar residues" evidence="1">
    <location>
        <begin position="622"/>
        <end position="632"/>
    </location>
</feature>
<sequence>MSTPFKFRRRTHIMSSNLLFLHLSLLLLLPFTAPQESNNNFCGLTWDDASANCRDRQHCPSGTDDECTTLNHICFGGTLCDVTKGDGAKFAYADVPYEDISNTRFCGNSWDAALEGCSVESHCPSGYNEECGEGMSCYGGLGCNVQDLMEEMGEEEGLGGDGAPDRIGKDDPRRNQFCGKSWGDASASCSKWCPDADDSACPAGQTCFGETSCYYSEDFVPTQTPTLTQTDPPTTRAPSEYKDPANNRFCGKSWGLAVAECSIESSCKSGLDEDCPEGQTCHGGTTCNLIDLLVEAEIPDGPTLKPTMPPRDDLSNSQFCGESWDLADASCSLATHCPDGNCPDGQVCYGGTTCNAFDMTQQPTMSPSQSPTPAPTAKPTGPTQSPSLSPTLAPNPKPTDPSRSPSYSPTITGKPTEEPIVFIPVDDIRHSFWCGKDWNDANTCPQPCTSGEDTEWYEDTLCSMYCNSTTGSLHRSRPHSPKGQACFAYTECRPSPKPISSLANSPDEMANATVAIPDSAENMTDTQFNETSTPVADENVSMPVILPFGDEDNNSTISAPVNETSEESALANETTAEIETESNSTMESIDNSTISISTNETMVDEESANTKSTMLPEDLNATEPTGSPTANPNRAPFMEQLWLMTEAPSSTYPQDSLEWVDVETNSPSVLSETETESPSPPPSVQEFDKESSLPTLEPSARPAVEPKVYSVPPPSPQLVSGIGAILKASSRGITNDILLYTDAQSGAAIPTKMYQYEGFLNALSIYSRSLMGSSYFYFGDETIDSINYGLVNAALFLANAAIETVRFDICDDISWEKDVFGMYPISNACGQGGFTGSSAVLYENSFECKEEEQYMACQVDADMETTAATNGAWIGAPPPLECFPKTSARLVTGAWNPSLSCEEDGCDMYDDHVQGNIDPMSSPAANSFGRIDVQGCCWWGRGPFPRGSSGTCKIGKVNHFLGQKYYKVDFCKTPEAICSGSFGNDIKNAEVKWVMGMLYWIDEVQSYDKNGWSYIEKIHEFVDGALSDKSIFDAIATIVSRGCHDCGRPTSLEERKDKFDKIVAIFGNAQSGTTPAPTHNELKNTPIPTESPSMRPLRQPTNLSTIGTSNSPVKYLGTSIVPTRGIATTLPSDVPSLQPSAIPSESSPDLTFTPSSDMLSSEELANRIGFANSYCASSLEDAKEKCSIALKTCNEGDPPCIIGTACFGNVVCSIPGSVTENDMAHILPTDTAASVVSDSPSNSLSPSTAVNMTPLSCGHICLRPLTPDECVGAGNSILIFSDCVSVGVGQVCQSLGECGPKALIHNCRGHSVYMRALPAQCEQIATADGVVNEISPPSTQPSPAAVNLNDVFADKNSKQNYGSIEGAWWRDVPFNVSAGSSLSMTSCFSAAFIILYTAL</sequence>
<keyword evidence="4" id="KW-1185">Reference proteome</keyword>
<dbReference type="Proteomes" id="UP001530400">
    <property type="component" value="Unassembled WGS sequence"/>
</dbReference>
<evidence type="ECO:0000313" key="4">
    <source>
        <dbReference type="Proteomes" id="UP001530400"/>
    </source>
</evidence>
<feature type="compositionally biased region" description="Polar residues" evidence="1">
    <location>
        <begin position="401"/>
        <end position="413"/>
    </location>
</feature>
<feature type="region of interest" description="Disordered" evidence="1">
    <location>
        <begin position="360"/>
        <end position="419"/>
    </location>
</feature>
<dbReference type="EMBL" id="JALLPJ020001220">
    <property type="protein sequence ID" value="KAL3773759.1"/>
    <property type="molecule type" value="Genomic_DNA"/>
</dbReference>
<feature type="signal peptide" evidence="2">
    <location>
        <begin position="1"/>
        <end position="34"/>
    </location>
</feature>
<dbReference type="PANTHER" id="PTHR21113:SF4">
    <property type="entry name" value="CHITIN-BINDING TYPE-4 DOMAIN-CONTAINING PROTEIN"/>
    <property type="match status" value="1"/>
</dbReference>
<evidence type="ECO:0000313" key="3">
    <source>
        <dbReference type="EMBL" id="KAL3773759.1"/>
    </source>
</evidence>
<gene>
    <name evidence="3" type="ORF">ACHAWO_012297</name>
</gene>
<feature type="region of interest" description="Disordered" evidence="1">
    <location>
        <begin position="664"/>
        <end position="709"/>
    </location>
</feature>
<evidence type="ECO:0000256" key="1">
    <source>
        <dbReference type="SAM" id="MobiDB-lite"/>
    </source>
</evidence>
<protein>
    <submittedName>
        <fullName evidence="3">Uncharacterized protein</fullName>
    </submittedName>
</protein>
<reference evidence="3 4" key="1">
    <citation type="submission" date="2024-10" db="EMBL/GenBank/DDBJ databases">
        <title>Updated reference genomes for cyclostephanoid diatoms.</title>
        <authorList>
            <person name="Roberts W.R."/>
            <person name="Alverson A.J."/>
        </authorList>
    </citation>
    <scope>NUCLEOTIDE SEQUENCE [LARGE SCALE GENOMIC DNA]</scope>
    <source>
        <strain evidence="3 4">AJA010-31</strain>
    </source>
</reference>
<organism evidence="3 4">
    <name type="scientific">Cyclotella atomus</name>
    <dbReference type="NCBI Taxonomy" id="382360"/>
    <lineage>
        <taxon>Eukaryota</taxon>
        <taxon>Sar</taxon>
        <taxon>Stramenopiles</taxon>
        <taxon>Ochrophyta</taxon>
        <taxon>Bacillariophyta</taxon>
        <taxon>Coscinodiscophyceae</taxon>
        <taxon>Thalassiosirophycidae</taxon>
        <taxon>Stephanodiscales</taxon>
        <taxon>Stephanodiscaceae</taxon>
        <taxon>Cyclotella</taxon>
    </lineage>
</organism>
<name>A0ABD3NDM9_9STRA</name>